<dbReference type="EC" id="3.4.-.-" evidence="3"/>
<dbReference type="InterPro" id="IPR000209">
    <property type="entry name" value="Peptidase_S8/S53_dom"/>
</dbReference>
<comment type="caution">
    <text evidence="3">The sequence shown here is derived from an EMBL/GenBank/DDBJ whole genome shotgun (WGS) entry which is preliminary data.</text>
</comment>
<keyword evidence="3" id="KW-0378">Hydrolase</keyword>
<dbReference type="InterPro" id="IPR036852">
    <property type="entry name" value="Peptidase_S8/S53_dom_sf"/>
</dbReference>
<evidence type="ECO:0000313" key="3">
    <source>
        <dbReference type="EMBL" id="MDT0416321.1"/>
    </source>
</evidence>
<feature type="region of interest" description="Disordered" evidence="1">
    <location>
        <begin position="1"/>
        <end position="21"/>
    </location>
</feature>
<name>A0ABD5E5N8_9ACTN</name>
<dbReference type="Gene3D" id="3.40.50.200">
    <property type="entry name" value="Peptidase S8/S53 domain"/>
    <property type="match status" value="1"/>
</dbReference>
<dbReference type="InterPro" id="IPR050819">
    <property type="entry name" value="Tripeptidyl-peptidase_I"/>
</dbReference>
<evidence type="ECO:0000256" key="1">
    <source>
        <dbReference type="SAM" id="MobiDB-lite"/>
    </source>
</evidence>
<dbReference type="PROSITE" id="PS51695">
    <property type="entry name" value="SEDOLISIN"/>
    <property type="match status" value="1"/>
</dbReference>
<dbReference type="PANTHER" id="PTHR14218">
    <property type="entry name" value="PROTEASE S8 TRIPEPTIDYL PEPTIDASE I CLN2"/>
    <property type="match status" value="1"/>
</dbReference>
<feature type="domain" description="Peptidase S53" evidence="2">
    <location>
        <begin position="82"/>
        <end position="466"/>
    </location>
</feature>
<dbReference type="SUPFAM" id="SSF52743">
    <property type="entry name" value="Subtilisin-like"/>
    <property type="match status" value="1"/>
</dbReference>
<protein>
    <submittedName>
        <fullName evidence="3">S53 family peptidase</fullName>
        <ecNumber evidence="3">3.4.-.-</ecNumber>
    </submittedName>
</protein>
<accession>A0ABD5E5N8</accession>
<sequence length="467" mass="47402">MPRTTRSATTRTRDGEPGRARTPLRLAAALLASVLALTGCQTVAGSEAAKRARAAMATTPEPGATATAEARRACVRATGTGCYTFTQLRGLYGTKTLNDGGNDGAGTTVAALGVVGSPHLAADLRHFSHALGLPAPRLEVVRHQPPHGAKAAPFDEDNAGMLATAREATLDMEALHAMAPRAALVYHQVDLPGVDADGVLDARAAEALAAAMRTVLTEQRPDVLSLSFVMSERGDSADQVAALARGLRPVLAEAARAGTTVVAASGDDGASPGSAQAAQLGAKPVRGVAWPASDPSVTAVGGTRVTLDEAGHRRCADTVWNDKGGAPGGGTSVLMRRPRYQDGVREVTGAKRGVPDISLSASAAGSTMVWFTHAGRGAWVPMLGTSLAAPLFGGIVALAAQRAGHGLGAVNPALYRLGRDGGVRDITTGDNATEGTSGYRAGRGYDLASGLGTVDAGKLVPALATPE</sequence>
<dbReference type="PANTHER" id="PTHR14218:SF15">
    <property type="entry name" value="TRIPEPTIDYL-PEPTIDASE 1"/>
    <property type="match status" value="1"/>
</dbReference>
<dbReference type="RefSeq" id="WP_007826759.1">
    <property type="nucleotide sequence ID" value="NZ_JAVRER010000015.1"/>
</dbReference>
<reference evidence="4" key="1">
    <citation type="submission" date="2023-07" db="EMBL/GenBank/DDBJ databases">
        <title>30 novel species of actinomycetes from the DSMZ collection.</title>
        <authorList>
            <person name="Nouioui I."/>
        </authorList>
    </citation>
    <scope>NUCLEOTIDE SEQUENCE [LARGE SCALE GENOMIC DNA]</scope>
    <source>
        <strain evidence="4">DSM 41982</strain>
    </source>
</reference>
<gene>
    <name evidence="3" type="ORF">RM574_12555</name>
</gene>
<dbReference type="EMBL" id="JAVRER010000015">
    <property type="protein sequence ID" value="MDT0416321.1"/>
    <property type="molecule type" value="Genomic_DNA"/>
</dbReference>
<dbReference type="Pfam" id="PF00082">
    <property type="entry name" value="Peptidase_S8"/>
    <property type="match status" value="1"/>
</dbReference>
<proteinExistence type="predicted"/>
<dbReference type="Proteomes" id="UP001183607">
    <property type="component" value="Unassembled WGS sequence"/>
</dbReference>
<dbReference type="CDD" id="cd04056">
    <property type="entry name" value="Peptidases_S53"/>
    <property type="match status" value="1"/>
</dbReference>
<evidence type="ECO:0000259" key="2">
    <source>
        <dbReference type="PROSITE" id="PS51695"/>
    </source>
</evidence>
<dbReference type="InterPro" id="IPR030400">
    <property type="entry name" value="Sedolisin_dom"/>
</dbReference>
<dbReference type="GO" id="GO:0016787">
    <property type="term" value="F:hydrolase activity"/>
    <property type="evidence" value="ECO:0007669"/>
    <property type="project" value="UniProtKB-KW"/>
</dbReference>
<dbReference type="AlphaFoldDB" id="A0ABD5E5N8"/>
<evidence type="ECO:0000313" key="4">
    <source>
        <dbReference type="Proteomes" id="UP001183607"/>
    </source>
</evidence>
<feature type="compositionally biased region" description="Low complexity" evidence="1">
    <location>
        <begin position="1"/>
        <end position="10"/>
    </location>
</feature>
<organism evidence="3 4">
    <name type="scientific">Streptomyces evansiae</name>
    <dbReference type="NCBI Taxonomy" id="3075535"/>
    <lineage>
        <taxon>Bacteria</taxon>
        <taxon>Bacillati</taxon>
        <taxon>Actinomycetota</taxon>
        <taxon>Actinomycetes</taxon>
        <taxon>Kitasatosporales</taxon>
        <taxon>Streptomycetaceae</taxon>
        <taxon>Streptomyces</taxon>
    </lineage>
</organism>